<dbReference type="InterPro" id="IPR000843">
    <property type="entry name" value="HTH_LacI"/>
</dbReference>
<dbReference type="Gene3D" id="3.40.50.2300">
    <property type="match status" value="2"/>
</dbReference>
<evidence type="ECO:0000256" key="1">
    <source>
        <dbReference type="ARBA" id="ARBA00023015"/>
    </source>
</evidence>
<dbReference type="PRINTS" id="PR00036">
    <property type="entry name" value="HTHLACI"/>
</dbReference>
<dbReference type="InterPro" id="IPR046335">
    <property type="entry name" value="LacI/GalR-like_sensor"/>
</dbReference>
<dbReference type="PROSITE" id="PS51063">
    <property type="entry name" value="HTH_CRP_2"/>
    <property type="match status" value="1"/>
</dbReference>
<gene>
    <name evidence="7" type="ORF">B7R76_06045</name>
</gene>
<dbReference type="SUPFAM" id="SSF53822">
    <property type="entry name" value="Periplasmic binding protein-like I"/>
    <property type="match status" value="1"/>
</dbReference>
<dbReference type="PROSITE" id="PS50932">
    <property type="entry name" value="HTH_LACI_2"/>
    <property type="match status" value="1"/>
</dbReference>
<evidence type="ECO:0000256" key="4">
    <source>
        <dbReference type="SAM" id="MobiDB-lite"/>
    </source>
</evidence>
<dbReference type="PROSITE" id="PS00356">
    <property type="entry name" value="HTH_LACI_1"/>
    <property type="match status" value="1"/>
</dbReference>
<protein>
    <recommendedName>
        <fullName evidence="9">LacI family transcriptional regulator</fullName>
    </recommendedName>
</protein>
<evidence type="ECO:0008006" key="9">
    <source>
        <dbReference type="Google" id="ProtNLM"/>
    </source>
</evidence>
<dbReference type="Gene3D" id="1.10.260.40">
    <property type="entry name" value="lambda repressor-like DNA-binding domains"/>
    <property type="match status" value="1"/>
</dbReference>
<dbReference type="Pfam" id="PF00356">
    <property type="entry name" value="LacI"/>
    <property type="match status" value="1"/>
</dbReference>
<feature type="domain" description="HTH crp-type" evidence="6">
    <location>
        <begin position="1"/>
        <end position="43"/>
    </location>
</feature>
<proteinExistence type="predicted"/>
<dbReference type="SMART" id="SM00354">
    <property type="entry name" value="HTH_LACI"/>
    <property type="match status" value="1"/>
</dbReference>
<dbReference type="CDD" id="cd06267">
    <property type="entry name" value="PBP1_LacI_sugar_binding-like"/>
    <property type="match status" value="1"/>
</dbReference>
<organism evidence="7 8">
    <name type="scientific">Mageeibacillus indolicus</name>
    <dbReference type="NCBI Taxonomy" id="884684"/>
    <lineage>
        <taxon>Bacteria</taxon>
        <taxon>Bacillati</taxon>
        <taxon>Bacillota</taxon>
        <taxon>Clostridia</taxon>
        <taxon>Eubacteriales</taxon>
        <taxon>Oscillospiraceae</taxon>
        <taxon>Mageeibacillus</taxon>
    </lineage>
</organism>
<keyword evidence="2" id="KW-0238">DNA-binding</keyword>
<feature type="region of interest" description="Disordered" evidence="4">
    <location>
        <begin position="358"/>
        <end position="379"/>
    </location>
</feature>
<evidence type="ECO:0000256" key="2">
    <source>
        <dbReference type="ARBA" id="ARBA00023125"/>
    </source>
</evidence>
<evidence type="ECO:0000256" key="3">
    <source>
        <dbReference type="ARBA" id="ARBA00023163"/>
    </source>
</evidence>
<dbReference type="GO" id="GO:0003700">
    <property type="term" value="F:DNA-binding transcription factor activity"/>
    <property type="evidence" value="ECO:0007669"/>
    <property type="project" value="TreeGrafter"/>
</dbReference>
<dbReference type="InterPro" id="IPR010982">
    <property type="entry name" value="Lambda_DNA-bd_dom_sf"/>
</dbReference>
<dbReference type="InterPro" id="IPR012318">
    <property type="entry name" value="HTH_CRP"/>
</dbReference>
<dbReference type="RefSeq" id="WP_102892617.1">
    <property type="nucleotide sequence ID" value="NZ_NBZD01000003.1"/>
</dbReference>
<sequence>MITIKDIAKIVGVSYSTVSRALNDLPGTNPETKRKVLAVANELGYQPNAIARSLVTNKSSTLAMVVPDLTNPYFTTILQAAEREAEESGYQFLICETMWRRDKEKKELKVLYEKRVDGIIIYPANSLSEEPIDNFQIPAVIIGHSTHPANNCSGFVEANNRSGARLVVEHMLDCGYHRLAFAGGPVDSGSSKVRHQGFIATLQMYGHEADPDLISAGDYTLEAGYRHGKKLFALPESKRPDGVVCANDLIALGMLQAASESGIKVPEQLGIIGFDDVEYAALPQIRLSTIRIPCDEMGRMAFKLLLNNLMPANEKSGLSLPPGSRITLEPKLIARDTTNWRRKADFYSIRCPSEEVMVADSSGESEYSVKSNKKTDKRK</sequence>
<keyword evidence="1" id="KW-0805">Transcription regulation</keyword>
<evidence type="ECO:0000259" key="6">
    <source>
        <dbReference type="PROSITE" id="PS51063"/>
    </source>
</evidence>
<dbReference type="InterPro" id="IPR028082">
    <property type="entry name" value="Peripla_BP_I"/>
</dbReference>
<evidence type="ECO:0000313" key="7">
    <source>
        <dbReference type="EMBL" id="PNH18398.1"/>
    </source>
</evidence>
<accession>A0A2J8B0U2</accession>
<dbReference type="PANTHER" id="PTHR30146">
    <property type="entry name" value="LACI-RELATED TRANSCRIPTIONAL REPRESSOR"/>
    <property type="match status" value="1"/>
</dbReference>
<dbReference type="Pfam" id="PF13377">
    <property type="entry name" value="Peripla_BP_3"/>
    <property type="match status" value="1"/>
</dbReference>
<dbReference type="Proteomes" id="UP000236394">
    <property type="component" value="Unassembled WGS sequence"/>
</dbReference>
<dbReference type="SUPFAM" id="SSF47413">
    <property type="entry name" value="lambda repressor-like DNA-binding domains"/>
    <property type="match status" value="1"/>
</dbReference>
<evidence type="ECO:0000313" key="8">
    <source>
        <dbReference type="Proteomes" id="UP000236394"/>
    </source>
</evidence>
<reference evidence="8" key="1">
    <citation type="submission" date="2017-04" db="EMBL/GenBank/DDBJ databases">
        <authorList>
            <person name="Bumgarner R.E."/>
            <person name="Fredricks D.N."/>
            <person name="Srinivasan S."/>
        </authorList>
    </citation>
    <scope>NUCLEOTIDE SEQUENCE [LARGE SCALE GENOMIC DNA]</scope>
    <source>
        <strain evidence="8">KA00405</strain>
    </source>
</reference>
<dbReference type="GO" id="GO:0000976">
    <property type="term" value="F:transcription cis-regulatory region binding"/>
    <property type="evidence" value="ECO:0007669"/>
    <property type="project" value="TreeGrafter"/>
</dbReference>
<keyword evidence="3" id="KW-0804">Transcription</keyword>
<dbReference type="PANTHER" id="PTHR30146:SF109">
    <property type="entry name" value="HTH-TYPE TRANSCRIPTIONAL REGULATOR GALS"/>
    <property type="match status" value="1"/>
</dbReference>
<name>A0A2J8B0U2_9FIRM</name>
<dbReference type="AlphaFoldDB" id="A0A2J8B0U2"/>
<dbReference type="EMBL" id="NBZD01000003">
    <property type="protein sequence ID" value="PNH18398.1"/>
    <property type="molecule type" value="Genomic_DNA"/>
</dbReference>
<evidence type="ECO:0000259" key="5">
    <source>
        <dbReference type="PROSITE" id="PS50932"/>
    </source>
</evidence>
<dbReference type="CDD" id="cd01392">
    <property type="entry name" value="HTH_LacI"/>
    <property type="match status" value="1"/>
</dbReference>
<comment type="caution">
    <text evidence="7">The sequence shown here is derived from an EMBL/GenBank/DDBJ whole genome shotgun (WGS) entry which is preliminary data.</text>
</comment>
<feature type="domain" description="HTH lacI-type" evidence="5">
    <location>
        <begin position="2"/>
        <end position="56"/>
    </location>
</feature>